<dbReference type="Gene3D" id="1.10.1660.10">
    <property type="match status" value="1"/>
</dbReference>
<dbReference type="InterPro" id="IPR009061">
    <property type="entry name" value="DNA-bd_dom_put_sf"/>
</dbReference>
<name>A0A1Z5IIH0_9LACO</name>
<dbReference type="EMBL" id="BCMG01000007">
    <property type="protein sequence ID" value="GAX01489.1"/>
    <property type="molecule type" value="Genomic_DNA"/>
</dbReference>
<dbReference type="RefSeq" id="WP_089136803.1">
    <property type="nucleotide sequence ID" value="NZ_BCMG01000007.1"/>
</dbReference>
<comment type="caution">
    <text evidence="3">The sequence shown here is derived from an EMBL/GenBank/DDBJ whole genome shotgun (WGS) entry which is preliminary data.</text>
</comment>
<dbReference type="OrthoDB" id="9814833at2"/>
<dbReference type="GO" id="GO:0003700">
    <property type="term" value="F:DNA-binding transcription factor activity"/>
    <property type="evidence" value="ECO:0007669"/>
    <property type="project" value="InterPro"/>
</dbReference>
<dbReference type="PANTHER" id="PTHR30204:SF97">
    <property type="entry name" value="MERR FAMILY REGULATORY PROTEIN"/>
    <property type="match status" value="1"/>
</dbReference>
<dbReference type="SUPFAM" id="SSF46955">
    <property type="entry name" value="Putative DNA-binding domain"/>
    <property type="match status" value="1"/>
</dbReference>
<keyword evidence="1" id="KW-0238">DNA-binding</keyword>
<dbReference type="GO" id="GO:0003677">
    <property type="term" value="F:DNA binding"/>
    <property type="evidence" value="ECO:0007669"/>
    <property type="project" value="UniProtKB-KW"/>
</dbReference>
<gene>
    <name evidence="3" type="ORF">IWT126_01530</name>
</gene>
<dbReference type="AlphaFoldDB" id="A0A1Z5IIH0"/>
<protein>
    <submittedName>
        <fullName evidence="3">Transcriptional regulator</fullName>
    </submittedName>
</protein>
<evidence type="ECO:0000313" key="3">
    <source>
        <dbReference type="EMBL" id="GAX01489.1"/>
    </source>
</evidence>
<feature type="domain" description="HTH merR-type" evidence="2">
    <location>
        <begin position="1"/>
        <end position="70"/>
    </location>
</feature>
<dbReference type="InterPro" id="IPR047057">
    <property type="entry name" value="MerR_fam"/>
</dbReference>
<dbReference type="PANTHER" id="PTHR30204">
    <property type="entry name" value="REDOX-CYCLING DRUG-SENSING TRANSCRIPTIONAL ACTIVATOR SOXR"/>
    <property type="match status" value="1"/>
</dbReference>
<dbReference type="InterPro" id="IPR000551">
    <property type="entry name" value="MerR-type_HTH_dom"/>
</dbReference>
<reference evidence="3 4" key="1">
    <citation type="submission" date="2015-11" db="EMBL/GenBank/DDBJ databases">
        <title>Draft genome sequences of new species of the genus Lactobacillus isolated from orchardgrass silage.</title>
        <authorList>
            <person name="Tohno M."/>
            <person name="Tanizawa Y."/>
            <person name="Arita M."/>
        </authorList>
    </citation>
    <scope>NUCLEOTIDE SEQUENCE [LARGE SCALE GENOMIC DNA]</scope>
    <source>
        <strain evidence="3 4">IWT126</strain>
    </source>
</reference>
<evidence type="ECO:0000256" key="1">
    <source>
        <dbReference type="ARBA" id="ARBA00023125"/>
    </source>
</evidence>
<dbReference type="Proteomes" id="UP000198402">
    <property type="component" value="Unassembled WGS sequence"/>
</dbReference>
<keyword evidence="4" id="KW-1185">Reference proteome</keyword>
<accession>A0A1Z5IIH0</accession>
<dbReference type="SMART" id="SM00422">
    <property type="entry name" value="HTH_MERR"/>
    <property type="match status" value="1"/>
</dbReference>
<organism evidence="3 4">
    <name type="scientific">Secundilactobacillus silagei JCM 19001</name>
    <dbReference type="NCBI Taxonomy" id="1302250"/>
    <lineage>
        <taxon>Bacteria</taxon>
        <taxon>Bacillati</taxon>
        <taxon>Bacillota</taxon>
        <taxon>Bacilli</taxon>
        <taxon>Lactobacillales</taxon>
        <taxon>Lactobacillaceae</taxon>
        <taxon>Secundilactobacillus</taxon>
    </lineage>
</organism>
<sequence>MLSINQFARLAGTTRRTLLFYDEQDLFKPATVGDNHYRYYDYDQLYQMNFILQLRRLGLSIADIKALIAKQTDAALDSRLDQVLADIQTKIQEMTSLKSTLLERYRNTASADTEQLYAPCILDRPARKFWTSLESVGCTDEAISALYKQFYALIDPLKLVNKKESGFLTDLSGSEAREYPNANFRIIKEVSQQDITTVPVITRPQGKYIVASATNSQASIEKALAAIKAFINRNHLEIANNYWQLNESEQLTSKAGSKKISIEYQLL</sequence>
<dbReference type="PROSITE" id="PS50937">
    <property type="entry name" value="HTH_MERR_2"/>
    <property type="match status" value="1"/>
</dbReference>
<dbReference type="Pfam" id="PF13411">
    <property type="entry name" value="MerR_1"/>
    <property type="match status" value="1"/>
</dbReference>
<evidence type="ECO:0000259" key="2">
    <source>
        <dbReference type="PROSITE" id="PS50937"/>
    </source>
</evidence>
<proteinExistence type="predicted"/>
<dbReference type="STRING" id="1302250.GCA_001313225_01221"/>
<evidence type="ECO:0000313" key="4">
    <source>
        <dbReference type="Proteomes" id="UP000198402"/>
    </source>
</evidence>